<dbReference type="InterPro" id="IPR000847">
    <property type="entry name" value="LysR_HTH_N"/>
</dbReference>
<evidence type="ECO:0000313" key="7">
    <source>
        <dbReference type="Proteomes" id="UP000184144"/>
    </source>
</evidence>
<dbReference type="Pfam" id="PF03466">
    <property type="entry name" value="LysR_substrate"/>
    <property type="match status" value="1"/>
</dbReference>
<dbReference type="RefSeq" id="WP_073145378.1">
    <property type="nucleotide sequence ID" value="NZ_FQUV01000007.1"/>
</dbReference>
<dbReference type="AlphaFoldDB" id="A0A1M5CM58"/>
<evidence type="ECO:0000256" key="4">
    <source>
        <dbReference type="ARBA" id="ARBA00023163"/>
    </source>
</evidence>
<keyword evidence="7" id="KW-1185">Reference proteome</keyword>
<dbReference type="STRING" id="1486859.SAMN05444273_107191"/>
<dbReference type="Gene3D" id="1.10.10.10">
    <property type="entry name" value="Winged helix-like DNA-binding domain superfamily/Winged helix DNA-binding domain"/>
    <property type="match status" value="1"/>
</dbReference>
<keyword evidence="3" id="KW-0238">DNA-binding</keyword>
<evidence type="ECO:0000313" key="6">
    <source>
        <dbReference type="EMBL" id="SHF55789.1"/>
    </source>
</evidence>
<dbReference type="EMBL" id="FQUV01000007">
    <property type="protein sequence ID" value="SHF55789.1"/>
    <property type="molecule type" value="Genomic_DNA"/>
</dbReference>
<dbReference type="Gene3D" id="3.40.190.10">
    <property type="entry name" value="Periplasmic binding protein-like II"/>
    <property type="match status" value="2"/>
</dbReference>
<dbReference type="GO" id="GO:0005829">
    <property type="term" value="C:cytosol"/>
    <property type="evidence" value="ECO:0007669"/>
    <property type="project" value="TreeGrafter"/>
</dbReference>
<accession>A0A1M5CM58</accession>
<dbReference type="SUPFAM" id="SSF46785">
    <property type="entry name" value="Winged helix' DNA-binding domain"/>
    <property type="match status" value="1"/>
</dbReference>
<evidence type="ECO:0000256" key="2">
    <source>
        <dbReference type="ARBA" id="ARBA00023015"/>
    </source>
</evidence>
<feature type="domain" description="HTH lysR-type" evidence="5">
    <location>
        <begin position="1"/>
        <end position="61"/>
    </location>
</feature>
<proteinExistence type="inferred from homology"/>
<keyword evidence="4" id="KW-0804">Transcription</keyword>
<dbReference type="GO" id="GO:0003677">
    <property type="term" value="F:DNA binding"/>
    <property type="evidence" value="ECO:0007669"/>
    <property type="project" value="UniProtKB-KW"/>
</dbReference>
<name>A0A1M5CM58_9RHOB</name>
<evidence type="ECO:0000256" key="3">
    <source>
        <dbReference type="ARBA" id="ARBA00023125"/>
    </source>
</evidence>
<comment type="similarity">
    <text evidence="1">Belongs to the LysR transcriptional regulatory family.</text>
</comment>
<dbReference type="PANTHER" id="PTHR30419">
    <property type="entry name" value="HTH-TYPE TRANSCRIPTIONAL REGULATOR YBHD"/>
    <property type="match status" value="1"/>
</dbReference>
<organism evidence="6 7">
    <name type="scientific">Litoreibacter ascidiaceicola</name>
    <dbReference type="NCBI Taxonomy" id="1486859"/>
    <lineage>
        <taxon>Bacteria</taxon>
        <taxon>Pseudomonadati</taxon>
        <taxon>Pseudomonadota</taxon>
        <taxon>Alphaproteobacteria</taxon>
        <taxon>Rhodobacterales</taxon>
        <taxon>Roseobacteraceae</taxon>
        <taxon>Litoreibacter</taxon>
    </lineage>
</organism>
<dbReference type="PANTHER" id="PTHR30419:SF8">
    <property type="entry name" value="NITROGEN ASSIMILATION TRANSCRIPTIONAL ACTIVATOR-RELATED"/>
    <property type="match status" value="1"/>
</dbReference>
<dbReference type="OrthoDB" id="8679465at2"/>
<dbReference type="Proteomes" id="UP000184144">
    <property type="component" value="Unassembled WGS sequence"/>
</dbReference>
<dbReference type="InterPro" id="IPR036388">
    <property type="entry name" value="WH-like_DNA-bd_sf"/>
</dbReference>
<reference evidence="7" key="1">
    <citation type="submission" date="2016-11" db="EMBL/GenBank/DDBJ databases">
        <authorList>
            <person name="Varghese N."/>
            <person name="Submissions S."/>
        </authorList>
    </citation>
    <scope>NUCLEOTIDE SEQUENCE [LARGE SCALE GENOMIC DNA]</scope>
    <source>
        <strain evidence="7">DSM 100566</strain>
    </source>
</reference>
<evidence type="ECO:0000256" key="1">
    <source>
        <dbReference type="ARBA" id="ARBA00009437"/>
    </source>
</evidence>
<dbReference type="PROSITE" id="PS50931">
    <property type="entry name" value="HTH_LYSR"/>
    <property type="match status" value="1"/>
</dbReference>
<dbReference type="Pfam" id="PF00126">
    <property type="entry name" value="HTH_1"/>
    <property type="match status" value="1"/>
</dbReference>
<dbReference type="InterPro" id="IPR050950">
    <property type="entry name" value="HTH-type_LysR_regulators"/>
</dbReference>
<dbReference type="GO" id="GO:0003700">
    <property type="term" value="F:DNA-binding transcription factor activity"/>
    <property type="evidence" value="ECO:0007669"/>
    <property type="project" value="InterPro"/>
</dbReference>
<evidence type="ECO:0000259" key="5">
    <source>
        <dbReference type="PROSITE" id="PS50931"/>
    </source>
</evidence>
<keyword evidence="2" id="KW-0805">Transcription regulation</keyword>
<gene>
    <name evidence="6" type="ORF">SAMN05444273_107191</name>
</gene>
<protein>
    <submittedName>
        <fullName evidence="6">Transcriptional regulator, LysR family</fullName>
    </submittedName>
</protein>
<dbReference type="SUPFAM" id="SSF53850">
    <property type="entry name" value="Periplasmic binding protein-like II"/>
    <property type="match status" value="1"/>
</dbReference>
<dbReference type="InterPro" id="IPR036390">
    <property type="entry name" value="WH_DNA-bd_sf"/>
</dbReference>
<sequence length="308" mass="32658">MTLSVRAMRYVQAALKYGSITHAAEAAHVTPSAIAAALDKAEAAFGVALVTRARAKGIFPTAAGRDIGRRIDDLLDRYDMLLTDVSDLQSSLSGNLAIGYNAPIAPAFLPELAAQMLAAYPGVAFTFTEGDNDSIQQGLLDGQFDMILFVEELPNPQIETRSLIYAPTYCLCPANHALAAYGAVTVSQIVSEPLILLDRPAARGYYLELLEQGGADLQIVATANSTEMVRSLVASKIGISLLNMKPRDVPTYSGSNIRCLPITDSISGVTLSLGFASGPKRRLIQMFAESCAAFCEGPSGADLILPKA</sequence>
<dbReference type="InterPro" id="IPR005119">
    <property type="entry name" value="LysR_subst-bd"/>
</dbReference>